<keyword evidence="2 7" id="KW-0812">Transmembrane</keyword>
<evidence type="ECO:0000256" key="6">
    <source>
        <dbReference type="ARBA" id="ARBA00023136"/>
    </source>
</evidence>
<feature type="transmembrane region" description="Helical" evidence="7">
    <location>
        <begin position="148"/>
        <end position="172"/>
    </location>
</feature>
<evidence type="ECO:0000256" key="5">
    <source>
        <dbReference type="ARBA" id="ARBA00023098"/>
    </source>
</evidence>
<keyword evidence="5" id="KW-0443">Lipid metabolism</keyword>
<feature type="transmembrane region" description="Helical" evidence="7">
    <location>
        <begin position="85"/>
        <end position="107"/>
    </location>
</feature>
<feature type="transmembrane region" description="Helical" evidence="7">
    <location>
        <begin position="53"/>
        <end position="73"/>
    </location>
</feature>
<dbReference type="EMBL" id="DRLF01000101">
    <property type="protein sequence ID" value="HEC05720.1"/>
    <property type="molecule type" value="Genomic_DNA"/>
</dbReference>
<evidence type="ECO:0000259" key="8">
    <source>
        <dbReference type="Pfam" id="PF04116"/>
    </source>
</evidence>
<comment type="caution">
    <text evidence="9">The sequence shown here is derived from an EMBL/GenBank/DDBJ whole genome shotgun (WGS) entry which is preliminary data.</text>
</comment>
<proteinExistence type="predicted"/>
<feature type="domain" description="Fatty acid hydroxylase" evidence="8">
    <location>
        <begin position="94"/>
        <end position="231"/>
    </location>
</feature>
<dbReference type="InterPro" id="IPR051689">
    <property type="entry name" value="Sterol_desaturase/TMEM195"/>
</dbReference>
<gene>
    <name evidence="9" type="ORF">ENJ12_02630</name>
</gene>
<comment type="subcellular location">
    <subcellularLocation>
        <location evidence="1">Endomembrane system</location>
        <topology evidence="1">Multi-pass membrane protein</topology>
    </subcellularLocation>
</comment>
<evidence type="ECO:0000256" key="7">
    <source>
        <dbReference type="SAM" id="Phobius"/>
    </source>
</evidence>
<reference evidence="9" key="1">
    <citation type="journal article" date="2020" name="mSystems">
        <title>Genome- and Community-Level Interaction Insights into Carbon Utilization and Element Cycling Functions of Hydrothermarchaeota in Hydrothermal Sediment.</title>
        <authorList>
            <person name="Zhou Z."/>
            <person name="Liu Y."/>
            <person name="Xu W."/>
            <person name="Pan J."/>
            <person name="Luo Z.H."/>
            <person name="Li M."/>
        </authorList>
    </citation>
    <scope>NUCLEOTIDE SEQUENCE [LARGE SCALE GENOMIC DNA]</scope>
    <source>
        <strain evidence="9">HyVt-458</strain>
    </source>
</reference>
<dbReference type="AlphaFoldDB" id="A0A831WAY4"/>
<keyword evidence="6 7" id="KW-0472">Membrane</keyword>
<feature type="transmembrane region" description="Helical" evidence="7">
    <location>
        <begin position="12"/>
        <end position="32"/>
    </location>
</feature>
<dbReference type="GO" id="GO:0008610">
    <property type="term" value="P:lipid biosynthetic process"/>
    <property type="evidence" value="ECO:0007669"/>
    <property type="project" value="InterPro"/>
</dbReference>
<protein>
    <submittedName>
        <fullName evidence="9">Sterol desaturase family protein</fullName>
    </submittedName>
</protein>
<evidence type="ECO:0000313" key="9">
    <source>
        <dbReference type="EMBL" id="HEC05720.1"/>
    </source>
</evidence>
<keyword evidence="4" id="KW-0560">Oxidoreductase</keyword>
<dbReference type="GO" id="GO:0050479">
    <property type="term" value="F:glyceryl-ether monooxygenase activity"/>
    <property type="evidence" value="ECO:0007669"/>
    <property type="project" value="TreeGrafter"/>
</dbReference>
<dbReference type="GO" id="GO:0016020">
    <property type="term" value="C:membrane"/>
    <property type="evidence" value="ECO:0007669"/>
    <property type="project" value="GOC"/>
</dbReference>
<evidence type="ECO:0000256" key="1">
    <source>
        <dbReference type="ARBA" id="ARBA00004127"/>
    </source>
</evidence>
<name>A0A831WAY4_9GAMM</name>
<dbReference type="PANTHER" id="PTHR21624:SF1">
    <property type="entry name" value="ALKYLGLYCEROL MONOOXYGENASE"/>
    <property type="match status" value="1"/>
</dbReference>
<evidence type="ECO:0000256" key="4">
    <source>
        <dbReference type="ARBA" id="ARBA00023002"/>
    </source>
</evidence>
<dbReference type="GO" id="GO:0006643">
    <property type="term" value="P:membrane lipid metabolic process"/>
    <property type="evidence" value="ECO:0007669"/>
    <property type="project" value="TreeGrafter"/>
</dbReference>
<dbReference type="GO" id="GO:0005506">
    <property type="term" value="F:iron ion binding"/>
    <property type="evidence" value="ECO:0007669"/>
    <property type="project" value="InterPro"/>
</dbReference>
<keyword evidence="3 7" id="KW-1133">Transmembrane helix</keyword>
<dbReference type="Pfam" id="PF04116">
    <property type="entry name" value="FA_hydroxylase"/>
    <property type="match status" value="1"/>
</dbReference>
<dbReference type="GO" id="GO:0012505">
    <property type="term" value="C:endomembrane system"/>
    <property type="evidence" value="ECO:0007669"/>
    <property type="project" value="UniProtKB-SubCell"/>
</dbReference>
<sequence length="287" mass="32981">MSWNAWILENEPVIRLCFFLGIFAVMAVWEILSPRRALSVSKGMRWANNLGLVFFNSFLLRLLFPAAAVGVAISAEQQGWGLLHLYSLPFPVTVILAVVAMDFVIWLQHVMVHAIPVLWRLHRVHHADLDYDVTTGARFHTLEIILSMLIKFATIMLLGPPVVAVVILEVLLNATAMFNHGNVSLPARLDRLLRWFLVTPDMHRVHHSVEDNETNSNFGFSLSWWDRLFGTYRDQPRKGHEEMTIGIHKYRDPKKVNRLPGMLALPFLGEITDYAINRREWSSNHEK</sequence>
<evidence type="ECO:0000256" key="2">
    <source>
        <dbReference type="ARBA" id="ARBA00022692"/>
    </source>
</evidence>
<evidence type="ECO:0000256" key="3">
    <source>
        <dbReference type="ARBA" id="ARBA00022989"/>
    </source>
</evidence>
<organism evidence="9">
    <name type="scientific">Thiolapillus brandeum</name>
    <dbReference type="NCBI Taxonomy" id="1076588"/>
    <lineage>
        <taxon>Bacteria</taxon>
        <taxon>Pseudomonadati</taxon>
        <taxon>Pseudomonadota</taxon>
        <taxon>Gammaproteobacteria</taxon>
        <taxon>Chromatiales</taxon>
        <taxon>Sedimenticolaceae</taxon>
        <taxon>Thiolapillus</taxon>
    </lineage>
</organism>
<dbReference type="PANTHER" id="PTHR21624">
    <property type="entry name" value="STEROL DESATURASE-RELATED PROTEIN"/>
    <property type="match status" value="1"/>
</dbReference>
<dbReference type="InterPro" id="IPR006694">
    <property type="entry name" value="Fatty_acid_hydroxylase"/>
</dbReference>
<dbReference type="Proteomes" id="UP000886339">
    <property type="component" value="Unassembled WGS sequence"/>
</dbReference>
<accession>A0A831WAY4</accession>